<dbReference type="PROSITE" id="PS51677">
    <property type="entry name" value="NODB"/>
    <property type="match status" value="1"/>
</dbReference>
<dbReference type="Gene3D" id="3.20.20.370">
    <property type="entry name" value="Glycoside hydrolase/deacetylase"/>
    <property type="match status" value="1"/>
</dbReference>
<evidence type="ECO:0000256" key="1">
    <source>
        <dbReference type="ARBA" id="ARBA00004613"/>
    </source>
</evidence>
<dbReference type="InterPro" id="IPR051398">
    <property type="entry name" value="Polysacch_Deacetylase"/>
</dbReference>
<dbReference type="Proteomes" id="UP000462376">
    <property type="component" value="Unassembled WGS sequence"/>
</dbReference>
<dbReference type="SUPFAM" id="SSF88713">
    <property type="entry name" value="Glycoside hydrolase/deacetylase"/>
    <property type="match status" value="1"/>
</dbReference>
<dbReference type="InterPro" id="IPR002509">
    <property type="entry name" value="NODB_dom"/>
</dbReference>
<keyword evidence="2" id="KW-0732">Signal</keyword>
<feature type="domain" description="NodB homology" evidence="3">
    <location>
        <begin position="75"/>
        <end position="246"/>
    </location>
</feature>
<dbReference type="PANTHER" id="PTHR34216">
    <property type="match status" value="1"/>
</dbReference>
<dbReference type="RefSeq" id="WP_151856107.1">
    <property type="nucleotide sequence ID" value="NZ_JAHONI010000001.1"/>
</dbReference>
<dbReference type="AlphaFoldDB" id="A0A7J5HVL3"/>
<evidence type="ECO:0000256" key="2">
    <source>
        <dbReference type="ARBA" id="ARBA00022729"/>
    </source>
</evidence>
<comment type="caution">
    <text evidence="4">The sequence shown here is derived from an EMBL/GenBank/DDBJ whole genome shotgun (WGS) entry which is preliminary data.</text>
</comment>
<dbReference type="CDD" id="cd10918">
    <property type="entry name" value="CE4_NodB_like_5s_6s"/>
    <property type="match status" value="1"/>
</dbReference>
<dbReference type="GO" id="GO:0005576">
    <property type="term" value="C:extracellular region"/>
    <property type="evidence" value="ECO:0007669"/>
    <property type="project" value="UniProtKB-SubCell"/>
</dbReference>
<evidence type="ECO:0000313" key="4">
    <source>
        <dbReference type="EMBL" id="KAB4231170.1"/>
    </source>
</evidence>
<gene>
    <name evidence="4" type="ORF">GAP47_18385</name>
</gene>
<sequence length="246" mass="28183">MKKIIISLAKTLLLTIGCVNESKGKSYMVYYHDVHQDNGERHTDMSTTMSDFIKHIKVIKSLGYDIVRSFSGKPGEIRIAFDDGFRGIYENKSYFIDNNIPATIFVPTSLIGKEHYLNEKEIKELESEGFNIQSHGVSHSDMSNMTDEVLKDDLLQSKVMLGNLLDKEIEEVCFPMGYFSDKVIRYAKESGYKLLFSSMPDPKDFANELRGRLFFQTLNPLQVKLSLKGGMSILQNHYQGLHYRKN</sequence>
<dbReference type="Pfam" id="PF01522">
    <property type="entry name" value="Polysacc_deac_1"/>
    <property type="match status" value="1"/>
</dbReference>
<accession>A0A7J5HVL3</accession>
<dbReference type="EMBL" id="WCTL01000022">
    <property type="protein sequence ID" value="KAB4231170.1"/>
    <property type="molecule type" value="Genomic_DNA"/>
</dbReference>
<organism evidence="4 5">
    <name type="scientific">Bacteroides uniformis</name>
    <dbReference type="NCBI Taxonomy" id="820"/>
    <lineage>
        <taxon>Bacteria</taxon>
        <taxon>Pseudomonadati</taxon>
        <taxon>Bacteroidota</taxon>
        <taxon>Bacteroidia</taxon>
        <taxon>Bacteroidales</taxon>
        <taxon>Bacteroidaceae</taxon>
        <taxon>Bacteroides</taxon>
    </lineage>
</organism>
<protein>
    <submittedName>
        <fullName evidence="4">Polysaccharide deacetylase family protein</fullName>
    </submittedName>
</protein>
<evidence type="ECO:0000313" key="5">
    <source>
        <dbReference type="Proteomes" id="UP000462376"/>
    </source>
</evidence>
<dbReference type="InterPro" id="IPR011330">
    <property type="entry name" value="Glyco_hydro/deAcase_b/a-brl"/>
</dbReference>
<name>A0A7J5HVL3_BACUN</name>
<reference evidence="4 5" key="1">
    <citation type="journal article" date="2019" name="Nat. Med.">
        <title>A library of human gut bacterial isolates paired with longitudinal multiomics data enables mechanistic microbiome research.</title>
        <authorList>
            <person name="Poyet M."/>
            <person name="Groussin M."/>
            <person name="Gibbons S.M."/>
            <person name="Avila-Pacheco J."/>
            <person name="Jiang X."/>
            <person name="Kearney S.M."/>
            <person name="Perrotta A.R."/>
            <person name="Berdy B."/>
            <person name="Zhao S."/>
            <person name="Lieberman T.D."/>
            <person name="Swanson P.K."/>
            <person name="Smith M."/>
            <person name="Roesemann S."/>
            <person name="Alexander J.E."/>
            <person name="Rich S.A."/>
            <person name="Livny J."/>
            <person name="Vlamakis H."/>
            <person name="Clish C."/>
            <person name="Bullock K."/>
            <person name="Deik A."/>
            <person name="Scott J."/>
            <person name="Pierce K.A."/>
            <person name="Xavier R.J."/>
            <person name="Alm E.J."/>
        </authorList>
    </citation>
    <scope>NUCLEOTIDE SEQUENCE [LARGE SCALE GENOMIC DNA]</scope>
    <source>
        <strain evidence="4 5">BIOML-A5</strain>
    </source>
</reference>
<dbReference type="PANTHER" id="PTHR34216:SF3">
    <property type="entry name" value="POLY-BETA-1,6-N-ACETYL-D-GLUCOSAMINE N-DEACETYLASE"/>
    <property type="match status" value="1"/>
</dbReference>
<evidence type="ECO:0000259" key="3">
    <source>
        <dbReference type="PROSITE" id="PS51677"/>
    </source>
</evidence>
<proteinExistence type="predicted"/>
<dbReference type="GO" id="GO:0005975">
    <property type="term" value="P:carbohydrate metabolic process"/>
    <property type="evidence" value="ECO:0007669"/>
    <property type="project" value="InterPro"/>
</dbReference>
<comment type="subcellular location">
    <subcellularLocation>
        <location evidence="1">Secreted</location>
    </subcellularLocation>
</comment>
<dbReference type="GO" id="GO:0016810">
    <property type="term" value="F:hydrolase activity, acting on carbon-nitrogen (but not peptide) bonds"/>
    <property type="evidence" value="ECO:0007669"/>
    <property type="project" value="InterPro"/>
</dbReference>